<feature type="transmembrane region" description="Helical" evidence="2">
    <location>
        <begin position="172"/>
        <end position="193"/>
    </location>
</feature>
<dbReference type="Proteomes" id="UP000182762">
    <property type="component" value="Unassembled WGS sequence"/>
</dbReference>
<name>A0A1I6BY40_9BACI</name>
<dbReference type="NCBIfam" id="NF038340">
    <property type="entry name" value="SAR2788_fam"/>
    <property type="match status" value="1"/>
</dbReference>
<keyword evidence="2" id="KW-0472">Membrane</keyword>
<dbReference type="RefSeq" id="WP_061803005.1">
    <property type="nucleotide sequence ID" value="NZ_FOXX01000016.1"/>
</dbReference>
<evidence type="ECO:0000313" key="3">
    <source>
        <dbReference type="EMBL" id="SFQ85849.1"/>
    </source>
</evidence>
<reference evidence="3 4" key="1">
    <citation type="submission" date="2016-10" db="EMBL/GenBank/DDBJ databases">
        <authorList>
            <person name="Varghese N."/>
            <person name="Submissions S."/>
        </authorList>
    </citation>
    <scope>NUCLEOTIDE SEQUENCE [LARGE SCALE GENOMIC DNA]</scope>
    <source>
        <strain evidence="3 4">DSM 13796</strain>
    </source>
</reference>
<organism evidence="3 4">
    <name type="scientific">Priestia endophytica DSM 13796</name>
    <dbReference type="NCBI Taxonomy" id="1121089"/>
    <lineage>
        <taxon>Bacteria</taxon>
        <taxon>Bacillati</taxon>
        <taxon>Bacillota</taxon>
        <taxon>Bacilli</taxon>
        <taxon>Bacillales</taxon>
        <taxon>Bacillaceae</taxon>
        <taxon>Priestia</taxon>
    </lineage>
</organism>
<accession>A0A1I6BY40</accession>
<dbReference type="EMBL" id="FOXX01000016">
    <property type="protein sequence ID" value="SFQ85849.1"/>
    <property type="molecule type" value="Genomic_DNA"/>
</dbReference>
<evidence type="ECO:0000256" key="2">
    <source>
        <dbReference type="SAM" id="Phobius"/>
    </source>
</evidence>
<comment type="caution">
    <text evidence="3">The sequence shown here is derived from an EMBL/GenBank/DDBJ whole genome shotgun (WGS) entry which is preliminary data.</text>
</comment>
<keyword evidence="2" id="KW-1133">Transmembrane helix</keyword>
<feature type="region of interest" description="Disordered" evidence="1">
    <location>
        <begin position="68"/>
        <end position="91"/>
    </location>
</feature>
<protein>
    <submittedName>
        <fullName evidence="3">Uncharacterized protein</fullName>
    </submittedName>
</protein>
<evidence type="ECO:0000256" key="1">
    <source>
        <dbReference type="SAM" id="MobiDB-lite"/>
    </source>
</evidence>
<dbReference type="GeneID" id="93713026"/>
<gene>
    <name evidence="3" type="ORF">SAMN02745910_04492</name>
</gene>
<sequence>MKKGIAKVVSLLIILTMGIGLVPAKNTSAEESIDTITPDVNESMLANEDIEILEDTDKSLIVSMEVDSEDYDETAVTEEESEESYSDLGEGEEVDSVVAEVDKDLSQLTISTVVDGEKEKTYEVDVKEAYDDVFVADFTDTETNETISVNNGELQASFAFLVPIGVVIGESLAAHLIAASAAVVIAGATYYAATKVTSKLKRKDPKYYLAKLVKGKLYIGNSVTLSTAAKNLRAGGDTWSRSSGYAWSVANSAGKYSPTKAEKHGTGSNYFSHYHARDKSNKRVGGHSFY</sequence>
<keyword evidence="2" id="KW-0812">Transmembrane</keyword>
<keyword evidence="4" id="KW-1185">Reference proteome</keyword>
<evidence type="ECO:0000313" key="4">
    <source>
        <dbReference type="Proteomes" id="UP000182762"/>
    </source>
</evidence>
<proteinExistence type="predicted"/>